<evidence type="ECO:0000259" key="1">
    <source>
        <dbReference type="PROSITE" id="PS51819"/>
    </source>
</evidence>
<dbReference type="InterPro" id="IPR029068">
    <property type="entry name" value="Glyas_Bleomycin-R_OHBP_Dase"/>
</dbReference>
<proteinExistence type="predicted"/>
<sequence length="141" mass="15759">MILAHRHVLAVPDLARSCAFYQQALGFAVHEMGDPGWRWLERDGCVLMLGECPEALPAQELGDHGYFAYWEVDDVQLAYERALAAGAEILKPPTTEAWGMKEMALRTVDGHRLVLGQDLQPRVELAVRMRAAFTRAAQQQA</sequence>
<dbReference type="Proteomes" id="UP000554837">
    <property type="component" value="Unassembled WGS sequence"/>
</dbReference>
<accession>A0A840SCG6</accession>
<dbReference type="GO" id="GO:0016829">
    <property type="term" value="F:lyase activity"/>
    <property type="evidence" value="ECO:0007669"/>
    <property type="project" value="UniProtKB-KW"/>
</dbReference>
<dbReference type="AlphaFoldDB" id="A0A840SCG6"/>
<dbReference type="OrthoDB" id="9803104at2"/>
<keyword evidence="2" id="KW-0456">Lyase</keyword>
<feature type="domain" description="VOC" evidence="1">
    <location>
        <begin position="2"/>
        <end position="118"/>
    </location>
</feature>
<keyword evidence="3" id="KW-1185">Reference proteome</keyword>
<reference evidence="2 3" key="1">
    <citation type="submission" date="2020-08" db="EMBL/GenBank/DDBJ databases">
        <title>Genomic Encyclopedia of Type Strains, Phase IV (KMG-IV): sequencing the most valuable type-strain genomes for metagenomic binning, comparative biology and taxonomic classification.</title>
        <authorList>
            <person name="Goeker M."/>
        </authorList>
    </citation>
    <scope>NUCLEOTIDE SEQUENCE [LARGE SCALE GENOMIC DNA]</scope>
    <source>
        <strain evidence="2 3">DSM 23958</strain>
    </source>
</reference>
<dbReference type="Pfam" id="PF00903">
    <property type="entry name" value="Glyoxalase"/>
    <property type="match status" value="1"/>
</dbReference>
<dbReference type="InterPro" id="IPR037523">
    <property type="entry name" value="VOC_core"/>
</dbReference>
<gene>
    <name evidence="2" type="ORF">HNQ51_003484</name>
</gene>
<dbReference type="InterPro" id="IPR004360">
    <property type="entry name" value="Glyas_Fos-R_dOase_dom"/>
</dbReference>
<evidence type="ECO:0000313" key="3">
    <source>
        <dbReference type="Proteomes" id="UP000554837"/>
    </source>
</evidence>
<dbReference type="PROSITE" id="PS51819">
    <property type="entry name" value="VOC"/>
    <property type="match status" value="1"/>
</dbReference>
<dbReference type="PANTHER" id="PTHR36503">
    <property type="entry name" value="BLR2520 PROTEIN"/>
    <property type="match status" value="1"/>
</dbReference>
<dbReference type="SUPFAM" id="SSF54593">
    <property type="entry name" value="Glyoxalase/Bleomycin resistance protein/Dihydroxybiphenyl dioxygenase"/>
    <property type="match status" value="1"/>
</dbReference>
<comment type="caution">
    <text evidence="2">The sequence shown here is derived from an EMBL/GenBank/DDBJ whole genome shotgun (WGS) entry which is preliminary data.</text>
</comment>
<dbReference type="PANTHER" id="PTHR36503:SF1">
    <property type="entry name" value="BLR2520 PROTEIN"/>
    <property type="match status" value="1"/>
</dbReference>
<dbReference type="EMBL" id="JACHHO010000007">
    <property type="protein sequence ID" value="MBB5206141.1"/>
    <property type="molecule type" value="Genomic_DNA"/>
</dbReference>
<evidence type="ECO:0000313" key="2">
    <source>
        <dbReference type="EMBL" id="MBB5206141.1"/>
    </source>
</evidence>
<dbReference type="RefSeq" id="WP_138856336.1">
    <property type="nucleotide sequence ID" value="NZ_CP040709.1"/>
</dbReference>
<protein>
    <submittedName>
        <fullName evidence="2">Putative enzyme related to lactoylglutathione lyase</fullName>
    </submittedName>
</protein>
<name>A0A840SCG6_9BURK</name>
<organism evidence="2 3">
    <name type="scientific">Inhella inkyongensis</name>
    <dbReference type="NCBI Taxonomy" id="392593"/>
    <lineage>
        <taxon>Bacteria</taxon>
        <taxon>Pseudomonadati</taxon>
        <taxon>Pseudomonadota</taxon>
        <taxon>Betaproteobacteria</taxon>
        <taxon>Burkholderiales</taxon>
        <taxon>Sphaerotilaceae</taxon>
        <taxon>Inhella</taxon>
    </lineage>
</organism>
<dbReference type="Gene3D" id="3.10.180.10">
    <property type="entry name" value="2,3-Dihydroxybiphenyl 1,2-Dioxygenase, domain 1"/>
    <property type="match status" value="1"/>
</dbReference>